<feature type="signal peptide" evidence="1">
    <location>
        <begin position="1"/>
        <end position="22"/>
    </location>
</feature>
<dbReference type="KEGG" id="mcoo:MCOO_18210"/>
<keyword evidence="1" id="KW-0732">Signal</keyword>
<name>A0A7I7KVN3_9MYCO</name>
<dbReference type="AlphaFoldDB" id="A0A7I7KVN3"/>
<proteinExistence type="predicted"/>
<dbReference type="EMBL" id="AP022569">
    <property type="protein sequence ID" value="BBX45806.1"/>
    <property type="molecule type" value="Genomic_DNA"/>
</dbReference>
<organism evidence="2 3">
    <name type="scientific">Mycobacterium cookii</name>
    <dbReference type="NCBI Taxonomy" id="1775"/>
    <lineage>
        <taxon>Bacteria</taxon>
        <taxon>Bacillati</taxon>
        <taxon>Actinomycetota</taxon>
        <taxon>Actinomycetes</taxon>
        <taxon>Mycobacteriales</taxon>
        <taxon>Mycobacteriaceae</taxon>
        <taxon>Mycobacterium</taxon>
    </lineage>
</organism>
<evidence type="ECO:0008006" key="4">
    <source>
        <dbReference type="Google" id="ProtNLM"/>
    </source>
</evidence>
<gene>
    <name evidence="2" type="ORF">MCOO_18210</name>
</gene>
<reference evidence="2 3" key="1">
    <citation type="journal article" date="2019" name="Emerg. Microbes Infect.">
        <title>Comprehensive subspecies identification of 175 nontuberculous mycobacteria species based on 7547 genomic profiles.</title>
        <authorList>
            <person name="Matsumoto Y."/>
            <person name="Kinjo T."/>
            <person name="Motooka D."/>
            <person name="Nabeya D."/>
            <person name="Jung N."/>
            <person name="Uechi K."/>
            <person name="Horii T."/>
            <person name="Iida T."/>
            <person name="Fujita J."/>
            <person name="Nakamura S."/>
        </authorList>
    </citation>
    <scope>NUCLEOTIDE SEQUENCE [LARGE SCALE GENOMIC DNA]</scope>
    <source>
        <strain evidence="2 3">JCM 12404</strain>
    </source>
</reference>
<protein>
    <recommendedName>
        <fullName evidence="4">PE-PPE domain-containing protein</fullName>
    </recommendedName>
</protein>
<evidence type="ECO:0000256" key="1">
    <source>
        <dbReference type="SAM" id="SignalP"/>
    </source>
</evidence>
<accession>A0A7I7KVN3</accession>
<dbReference type="RefSeq" id="WP_163776053.1">
    <property type="nucleotide sequence ID" value="NZ_AP022569.1"/>
</dbReference>
<keyword evidence="3" id="KW-1185">Reference proteome</keyword>
<evidence type="ECO:0000313" key="2">
    <source>
        <dbReference type="EMBL" id="BBX45806.1"/>
    </source>
</evidence>
<dbReference type="Proteomes" id="UP000465866">
    <property type="component" value="Chromosome"/>
</dbReference>
<sequence length="519" mass="54778">MQIAARPYAMAGAVLLATSLVAVTPSAQEALTLPIRSIETQLMDASLLNVPINLLYDIANIPFNEVEALNSVAGSLFFGGNWWVPSSTNLWGIDPGDPTHVALLTNLFAPFPDLNEGLGGLQYQLDGFLAAELPVSDSCDAETCFPMTPPEVITGSTSFDRAIGFVNALTGQGSGENFGLFQNWFKVPIQDLINGYTFNDATSPSGPAYADPVFGFPNGGGNPFEGGTVGADEMPWNGHTFYFNLLQPFDNYWQSLLEDPATDGDIPGTDIQLPTFENFGQSLQSVAASLIVAFNPYTAGSPACPAICDLPESLTTRALVDMLDPNDSNPMIQAWLNADIPNNNATPDQVNAAIALLQTGIFNLTPEQLDGVIGQLEDINPALPALAVNAGFITDPGYLAFVTDPGAEFDPVYGGYNPALVWPDILQLFGVDPAGTAVGFEAAWTADLSALFGGLDPAEISEDFSGLLAAFDPAALSLDWATLLGGFDPAALSAEWANLVDDLTAAFIPDLATSALTMF</sequence>
<evidence type="ECO:0000313" key="3">
    <source>
        <dbReference type="Proteomes" id="UP000465866"/>
    </source>
</evidence>
<feature type="chain" id="PRO_5038602088" description="PE-PPE domain-containing protein" evidence="1">
    <location>
        <begin position="23"/>
        <end position="519"/>
    </location>
</feature>